<keyword evidence="1" id="KW-0812">Transmembrane</keyword>
<accession>A0A540WT50</accession>
<gene>
    <name evidence="2" type="ORF">FJV41_30200</name>
</gene>
<feature type="non-terminal residue" evidence="2">
    <location>
        <position position="70"/>
    </location>
</feature>
<protein>
    <submittedName>
        <fullName evidence="2">Uncharacterized protein</fullName>
    </submittedName>
</protein>
<sequence length="70" mass="7486">MKPGVRWALFAGCTLLLAALVTAFVILPAPTPPAEVMRIFALSAFYGICIGFPSMRVMPTVGRRAMHGPP</sequence>
<dbReference type="EMBL" id="VIFM01000149">
    <property type="protein sequence ID" value="TQF12199.1"/>
    <property type="molecule type" value="Genomic_DNA"/>
</dbReference>
<evidence type="ECO:0000256" key="1">
    <source>
        <dbReference type="SAM" id="Phobius"/>
    </source>
</evidence>
<dbReference type="Proteomes" id="UP000315369">
    <property type="component" value="Unassembled WGS sequence"/>
</dbReference>
<keyword evidence="1" id="KW-0472">Membrane</keyword>
<proteinExistence type="predicted"/>
<organism evidence="2 3">
    <name type="scientific">Myxococcus llanfairpwllgwyngyllgogerychwyrndrobwllllantysiliogogogochensis</name>
    <dbReference type="NCBI Taxonomy" id="2590453"/>
    <lineage>
        <taxon>Bacteria</taxon>
        <taxon>Pseudomonadati</taxon>
        <taxon>Myxococcota</taxon>
        <taxon>Myxococcia</taxon>
        <taxon>Myxococcales</taxon>
        <taxon>Cystobacterineae</taxon>
        <taxon>Myxococcaceae</taxon>
        <taxon>Myxococcus</taxon>
    </lineage>
</organism>
<name>A0A540WT50_9BACT</name>
<evidence type="ECO:0000313" key="3">
    <source>
        <dbReference type="Proteomes" id="UP000315369"/>
    </source>
</evidence>
<keyword evidence="1" id="KW-1133">Transmembrane helix</keyword>
<dbReference type="AlphaFoldDB" id="A0A540WT50"/>
<feature type="transmembrane region" description="Helical" evidence="1">
    <location>
        <begin position="39"/>
        <end position="58"/>
    </location>
</feature>
<reference evidence="2 3" key="1">
    <citation type="submission" date="2019-06" db="EMBL/GenBank/DDBJ databases">
        <authorList>
            <person name="Livingstone P."/>
            <person name="Whitworth D."/>
        </authorList>
    </citation>
    <scope>NUCLEOTIDE SEQUENCE [LARGE SCALE GENOMIC DNA]</scope>
    <source>
        <strain evidence="2 3">AM401</strain>
    </source>
</reference>
<comment type="caution">
    <text evidence="2">The sequence shown here is derived from an EMBL/GenBank/DDBJ whole genome shotgun (WGS) entry which is preliminary data.</text>
</comment>
<keyword evidence="3" id="KW-1185">Reference proteome</keyword>
<dbReference type="RefSeq" id="WP_141646046.1">
    <property type="nucleotide sequence ID" value="NZ_VIFM01000149.1"/>
</dbReference>
<evidence type="ECO:0000313" key="2">
    <source>
        <dbReference type="EMBL" id="TQF12199.1"/>
    </source>
</evidence>